<dbReference type="PANTHER" id="PTHR43581:SF4">
    <property type="entry name" value="ATP_GTP PHOSPHATASE"/>
    <property type="match status" value="1"/>
</dbReference>
<dbReference type="EMBL" id="JACHHQ010000001">
    <property type="protein sequence ID" value="MBB5198458.1"/>
    <property type="molecule type" value="Genomic_DNA"/>
</dbReference>
<evidence type="ECO:0000313" key="4">
    <source>
        <dbReference type="Proteomes" id="UP000571084"/>
    </source>
</evidence>
<keyword evidence="4" id="KW-1185">Reference proteome</keyword>
<feature type="domain" description="Endonuclease GajA/Old nuclease/RecF-like AAA" evidence="1">
    <location>
        <begin position="1"/>
        <end position="184"/>
    </location>
</feature>
<dbReference type="GO" id="GO:0004519">
    <property type="term" value="F:endonuclease activity"/>
    <property type="evidence" value="ECO:0007669"/>
    <property type="project" value="UniProtKB-KW"/>
</dbReference>
<dbReference type="AlphaFoldDB" id="A0A840RND4"/>
<dbReference type="Gene3D" id="3.40.50.300">
    <property type="entry name" value="P-loop containing nucleotide triphosphate hydrolases"/>
    <property type="match status" value="1"/>
</dbReference>
<reference evidence="3 4" key="1">
    <citation type="submission" date="2020-08" db="EMBL/GenBank/DDBJ databases">
        <title>Genomic Encyclopedia of Type Strains, Phase IV (KMG-IV): sequencing the most valuable type-strain genomes for metagenomic binning, comparative biology and taxonomic classification.</title>
        <authorList>
            <person name="Goeker M."/>
        </authorList>
    </citation>
    <scope>NUCLEOTIDE SEQUENCE [LARGE SCALE GENOMIC DNA]</scope>
    <source>
        <strain evidence="3 4">DSM 23240</strain>
    </source>
</reference>
<dbReference type="CDD" id="cd01026">
    <property type="entry name" value="TOPRIM_OLD"/>
    <property type="match status" value="1"/>
</dbReference>
<evidence type="ECO:0000259" key="1">
    <source>
        <dbReference type="Pfam" id="PF13175"/>
    </source>
</evidence>
<dbReference type="InterPro" id="IPR041685">
    <property type="entry name" value="AAA_GajA/Old/RecF-like"/>
</dbReference>
<dbReference type="Pfam" id="PF20469">
    <property type="entry name" value="OLD-like_TOPRIM"/>
    <property type="match status" value="1"/>
</dbReference>
<organism evidence="3 4">
    <name type="scientific">Glaciimonas immobilis</name>
    <dbReference type="NCBI Taxonomy" id="728004"/>
    <lineage>
        <taxon>Bacteria</taxon>
        <taxon>Pseudomonadati</taxon>
        <taxon>Pseudomonadota</taxon>
        <taxon>Betaproteobacteria</taxon>
        <taxon>Burkholderiales</taxon>
        <taxon>Oxalobacteraceae</taxon>
        <taxon>Glaciimonas</taxon>
    </lineage>
</organism>
<dbReference type="InterPro" id="IPR034139">
    <property type="entry name" value="TOPRIM_OLD"/>
</dbReference>
<protein>
    <submittedName>
        <fullName evidence="3">Putative ATP-dependent endonuclease of OLD family</fullName>
    </submittedName>
</protein>
<dbReference type="PANTHER" id="PTHR43581">
    <property type="entry name" value="ATP/GTP PHOSPHATASE"/>
    <property type="match status" value="1"/>
</dbReference>
<keyword evidence="3" id="KW-0255">Endonuclease</keyword>
<keyword evidence="3" id="KW-0540">Nuclease</keyword>
<sequence>MYIKTMHLKGFRNFSDAQIVFAKQTLIIGSNDIGKTNLIYAMRLLLDKSLSEVDIEPSELDFHIDSTGAQANEFEIIIHFSEVQQDAIISQLPGRISDAEETYFKFSAVRETLQHKIFVGSSLANLEEIPARYYLKYLNLRFVNSQRDLTKYIQTEKRHLLRLAQDNRTEAVMQADNKILKKIGRGLNGINQRVRNLNYVSAATGDLNTELKALAHQNANYSVQLDTGSIEVSQFIEKLELAASSSGAKMMLGGDGRNNQILLALWKAKSTRDHDMDNEVVIFCVEEPEAHLHPHQQRKLATYLISKLPGQSIVTTHSPQIVANYQPDSIIRLLTKNGATQAASGGCSSCIDAAWGDMGYRMSILPAESFFSSAVLLVEGPSEMLFYRMLAAHLDIDLDYYNISILSVDGAQFEVYIKILDAMDIPWSMRTDNDISDISTGPATAKIILRQLAGINRCRNLVGEPPLAHQPMPYTHSDSLTDGAWSSTSAVINRLGIFLSKTDLEHDLAEELPAEFALFKGTSELAIKYLQGKKAIRMREFLSDPGVSLTGLGGGEVAKPLNFCVALTLI</sequence>
<gene>
    <name evidence="3" type="ORF">HNR39_000268</name>
</gene>
<accession>A0A840RND4</accession>
<comment type="caution">
    <text evidence="3">The sequence shown here is derived from an EMBL/GenBank/DDBJ whole genome shotgun (WGS) entry which is preliminary data.</text>
</comment>
<proteinExistence type="predicted"/>
<feature type="domain" description="OLD protein-like TOPRIM" evidence="2">
    <location>
        <begin position="370"/>
        <end position="434"/>
    </location>
</feature>
<dbReference type="Proteomes" id="UP000571084">
    <property type="component" value="Unassembled WGS sequence"/>
</dbReference>
<dbReference type="RefSeq" id="WP_168052455.1">
    <property type="nucleotide sequence ID" value="NZ_JAAOZT010000002.1"/>
</dbReference>
<keyword evidence="3" id="KW-0378">Hydrolase</keyword>
<dbReference type="Pfam" id="PF13175">
    <property type="entry name" value="AAA_15"/>
    <property type="match status" value="1"/>
</dbReference>
<evidence type="ECO:0000259" key="2">
    <source>
        <dbReference type="Pfam" id="PF20469"/>
    </source>
</evidence>
<evidence type="ECO:0000313" key="3">
    <source>
        <dbReference type="EMBL" id="MBB5198458.1"/>
    </source>
</evidence>
<dbReference type="SUPFAM" id="SSF52540">
    <property type="entry name" value="P-loop containing nucleoside triphosphate hydrolases"/>
    <property type="match status" value="1"/>
</dbReference>
<name>A0A840RND4_9BURK</name>
<dbReference type="InterPro" id="IPR051396">
    <property type="entry name" value="Bact_Antivir_Def_Nuclease"/>
</dbReference>
<dbReference type="InterPro" id="IPR027417">
    <property type="entry name" value="P-loop_NTPase"/>
</dbReference>